<gene>
    <name evidence="2" type="ORF">RFM68_18025</name>
</gene>
<dbReference type="RefSeq" id="WP_320234341.1">
    <property type="nucleotide sequence ID" value="NZ_JAVIJF010000012.1"/>
</dbReference>
<feature type="repeat" description="WD" evidence="1">
    <location>
        <begin position="23"/>
        <end position="64"/>
    </location>
</feature>
<dbReference type="PANTHER" id="PTHR19879:SF9">
    <property type="entry name" value="TRANSCRIPTION INITIATION FACTOR TFIID SUBUNIT 5"/>
    <property type="match status" value="1"/>
</dbReference>
<dbReference type="Proteomes" id="UP001276840">
    <property type="component" value="Unassembled WGS sequence"/>
</dbReference>
<evidence type="ECO:0008006" key="4">
    <source>
        <dbReference type="Google" id="ProtNLM"/>
    </source>
</evidence>
<dbReference type="Gene3D" id="2.130.10.10">
    <property type="entry name" value="YVTN repeat-like/Quinoprotein amine dehydrogenase"/>
    <property type="match status" value="1"/>
</dbReference>
<name>A0ABU4ZM17_9HYPH</name>
<organism evidence="2 3">
    <name type="scientific">Mesorhizobium montanum</name>
    <dbReference type="NCBI Taxonomy" id="3072323"/>
    <lineage>
        <taxon>Bacteria</taxon>
        <taxon>Pseudomonadati</taxon>
        <taxon>Pseudomonadota</taxon>
        <taxon>Alphaproteobacteria</taxon>
        <taxon>Hyphomicrobiales</taxon>
        <taxon>Phyllobacteriaceae</taxon>
        <taxon>Mesorhizobium</taxon>
    </lineage>
</organism>
<dbReference type="SMART" id="SM00320">
    <property type="entry name" value="WD40"/>
    <property type="match status" value="1"/>
</dbReference>
<comment type="caution">
    <text evidence="2">The sequence shown here is derived from an EMBL/GenBank/DDBJ whole genome shotgun (WGS) entry which is preliminary data.</text>
</comment>
<accession>A0ABU4ZM17</accession>
<dbReference type="PANTHER" id="PTHR19879">
    <property type="entry name" value="TRANSCRIPTION INITIATION FACTOR TFIID"/>
    <property type="match status" value="1"/>
</dbReference>
<evidence type="ECO:0000256" key="1">
    <source>
        <dbReference type="PROSITE-ProRule" id="PRU00221"/>
    </source>
</evidence>
<protein>
    <recommendedName>
        <fullName evidence="4">WD40 repeat domain-containing protein</fullName>
    </recommendedName>
</protein>
<dbReference type="InterPro" id="IPR015943">
    <property type="entry name" value="WD40/YVTN_repeat-like_dom_sf"/>
</dbReference>
<dbReference type="SUPFAM" id="SSF50978">
    <property type="entry name" value="WD40 repeat-like"/>
    <property type="match status" value="1"/>
</dbReference>
<feature type="repeat" description="WD" evidence="1">
    <location>
        <begin position="1"/>
        <end position="22"/>
    </location>
</feature>
<dbReference type="Pfam" id="PF00400">
    <property type="entry name" value="WD40"/>
    <property type="match status" value="2"/>
</dbReference>
<dbReference type="PROSITE" id="PS50082">
    <property type="entry name" value="WD_REPEATS_2"/>
    <property type="match status" value="2"/>
</dbReference>
<dbReference type="InterPro" id="IPR001680">
    <property type="entry name" value="WD40_rpt"/>
</dbReference>
<keyword evidence="3" id="KW-1185">Reference proteome</keyword>
<evidence type="ECO:0000313" key="2">
    <source>
        <dbReference type="EMBL" id="MDX8526400.1"/>
    </source>
</evidence>
<evidence type="ECO:0000313" key="3">
    <source>
        <dbReference type="Proteomes" id="UP001276840"/>
    </source>
</evidence>
<sequence>MTGSGDCTIKLWDLDSFKEVRRFDGHSGSVYALALSADGKRLGFVSLDGTARIWNMDTGAEIAEFDPGHRADILGRLRRRRRAFDRRHRPHHPRLAGGGRGWHGVVRRRVGIGRHWRLAKACATTNLPTGVPQREIGSFRASPIDGAELLPSSSSMTALTAG</sequence>
<dbReference type="InterPro" id="IPR036322">
    <property type="entry name" value="WD40_repeat_dom_sf"/>
</dbReference>
<dbReference type="EMBL" id="JAVIJF010000012">
    <property type="protein sequence ID" value="MDX8526400.1"/>
    <property type="molecule type" value="Genomic_DNA"/>
</dbReference>
<dbReference type="PROSITE" id="PS50294">
    <property type="entry name" value="WD_REPEATS_REGION"/>
    <property type="match status" value="1"/>
</dbReference>
<keyword evidence="1" id="KW-0853">WD repeat</keyword>
<proteinExistence type="predicted"/>
<reference evidence="2 3" key="1">
    <citation type="submission" date="2023-08" db="EMBL/GenBank/DDBJ databases">
        <title>Implementing the SeqCode for naming new Mesorhizobium species isolated from Vachellia karroo root nodules.</title>
        <authorList>
            <person name="Van Lill M."/>
        </authorList>
    </citation>
    <scope>NUCLEOTIDE SEQUENCE [LARGE SCALE GENOMIC DNA]</scope>
    <source>
        <strain evidence="2 3">MSK 1335</strain>
    </source>
</reference>